<name>A0A4Y2D6K3_ARAVE</name>
<comment type="caution">
    <text evidence="1">The sequence shown here is derived from an EMBL/GenBank/DDBJ whole genome shotgun (WGS) entry which is preliminary data.</text>
</comment>
<dbReference type="AlphaFoldDB" id="A0A4Y2D6K3"/>
<gene>
    <name evidence="1" type="ORF">AVEN_75664_1</name>
</gene>
<protein>
    <submittedName>
        <fullName evidence="1">Uncharacterized protein</fullName>
    </submittedName>
</protein>
<evidence type="ECO:0000313" key="1">
    <source>
        <dbReference type="EMBL" id="GBM11716.1"/>
    </source>
</evidence>
<organism evidence="1 2">
    <name type="scientific">Araneus ventricosus</name>
    <name type="common">Orbweaver spider</name>
    <name type="synonym">Epeira ventricosa</name>
    <dbReference type="NCBI Taxonomy" id="182803"/>
    <lineage>
        <taxon>Eukaryota</taxon>
        <taxon>Metazoa</taxon>
        <taxon>Ecdysozoa</taxon>
        <taxon>Arthropoda</taxon>
        <taxon>Chelicerata</taxon>
        <taxon>Arachnida</taxon>
        <taxon>Araneae</taxon>
        <taxon>Araneomorphae</taxon>
        <taxon>Entelegynae</taxon>
        <taxon>Araneoidea</taxon>
        <taxon>Araneidae</taxon>
        <taxon>Araneus</taxon>
    </lineage>
</organism>
<dbReference type="Proteomes" id="UP000499080">
    <property type="component" value="Unassembled WGS sequence"/>
</dbReference>
<feature type="non-terminal residue" evidence="1">
    <location>
        <position position="1"/>
    </location>
</feature>
<reference evidence="1 2" key="1">
    <citation type="journal article" date="2019" name="Sci. Rep.">
        <title>Orb-weaving spider Araneus ventricosus genome elucidates the spidroin gene catalogue.</title>
        <authorList>
            <person name="Kono N."/>
            <person name="Nakamura H."/>
            <person name="Ohtoshi R."/>
            <person name="Moran D.A.P."/>
            <person name="Shinohara A."/>
            <person name="Yoshida Y."/>
            <person name="Fujiwara M."/>
            <person name="Mori M."/>
            <person name="Tomita M."/>
            <person name="Arakawa K."/>
        </authorList>
    </citation>
    <scope>NUCLEOTIDE SEQUENCE [LARGE SCALE GENOMIC DNA]</scope>
</reference>
<keyword evidence="2" id="KW-1185">Reference proteome</keyword>
<proteinExistence type="predicted"/>
<dbReference type="EMBL" id="BGPR01000303">
    <property type="protein sequence ID" value="GBM11716.1"/>
    <property type="molecule type" value="Genomic_DNA"/>
</dbReference>
<evidence type="ECO:0000313" key="2">
    <source>
        <dbReference type="Proteomes" id="UP000499080"/>
    </source>
</evidence>
<accession>A0A4Y2D6K3</accession>
<sequence>HAMLKYITMMCVKIFSPYHCLQNRTPSLTPVPVTIPVTERFDGQDTELYLVKKKI</sequence>